<dbReference type="InterPro" id="IPR047142">
    <property type="entry name" value="OryJ/VirC-like"/>
</dbReference>
<dbReference type="STRING" id="280332.CQ12_05415"/>
<protein>
    <recommendedName>
        <fullName evidence="3">Cupin</fullName>
    </recommendedName>
</protein>
<keyword evidence="2" id="KW-1185">Reference proteome</keyword>
<name>A0A0R3M2I1_9BRAD</name>
<dbReference type="OrthoDB" id="713485at2"/>
<dbReference type="SUPFAM" id="SSF51182">
    <property type="entry name" value="RmlC-like cupins"/>
    <property type="match status" value="1"/>
</dbReference>
<reference evidence="1 2" key="1">
    <citation type="submission" date="2014-03" db="EMBL/GenBank/DDBJ databases">
        <title>Bradyrhizobium valentinum sp. nov., isolated from effective nodules of Lupinus mariae-josephae, a lupine endemic of basic-lime soils in Eastern Spain.</title>
        <authorList>
            <person name="Duran D."/>
            <person name="Rey L."/>
            <person name="Navarro A."/>
            <person name="Busquets A."/>
            <person name="Imperial J."/>
            <person name="Ruiz-Argueso T."/>
        </authorList>
    </citation>
    <scope>NUCLEOTIDE SEQUENCE [LARGE SCALE GENOMIC DNA]</scope>
    <source>
        <strain evidence="1 2">PAC68</strain>
    </source>
</reference>
<dbReference type="PANTHER" id="PTHR36156:SF2">
    <property type="entry name" value="CUPIN TYPE-2 DOMAIN-CONTAINING PROTEIN"/>
    <property type="match status" value="1"/>
</dbReference>
<dbReference type="CDD" id="cd02231">
    <property type="entry name" value="cupin_BLL6423-like"/>
    <property type="match status" value="1"/>
</dbReference>
<dbReference type="InterPro" id="IPR014710">
    <property type="entry name" value="RmlC-like_jellyroll"/>
</dbReference>
<dbReference type="AlphaFoldDB" id="A0A0R3M2I1"/>
<evidence type="ECO:0008006" key="3">
    <source>
        <dbReference type="Google" id="ProtNLM"/>
    </source>
</evidence>
<comment type="caution">
    <text evidence="1">The sequence shown here is derived from an EMBL/GenBank/DDBJ whole genome shotgun (WGS) entry which is preliminary data.</text>
</comment>
<sequence length="180" mass="18807">MSFRRVVTGKNAAGKSVVVSDGTSPREMALKHTPGFVSAPIWMAAGTPSLAANGKDPMSVAGASLLPAPGGSAFLVVTFPPDSVMMSPDFDPAKAGPEHVAAAPGIAETFEMENPGMHTTPTVDYGVVLDGEIWLELDDGETVHLRQHDTFVQQGARHGWRNKGSRPATLAFVLMGAKAA</sequence>
<accession>A0A0R3M2I1</accession>
<gene>
    <name evidence="1" type="ORF">CQ12_05415</name>
</gene>
<evidence type="ECO:0000313" key="1">
    <source>
        <dbReference type="EMBL" id="KRR11270.1"/>
    </source>
</evidence>
<dbReference type="Proteomes" id="UP000050863">
    <property type="component" value="Unassembled WGS sequence"/>
</dbReference>
<dbReference type="Gene3D" id="2.60.120.10">
    <property type="entry name" value="Jelly Rolls"/>
    <property type="match status" value="1"/>
</dbReference>
<dbReference type="InterPro" id="IPR011051">
    <property type="entry name" value="RmlC_Cupin_sf"/>
</dbReference>
<proteinExistence type="predicted"/>
<dbReference type="EMBL" id="LLXZ01000049">
    <property type="protein sequence ID" value="KRR11270.1"/>
    <property type="molecule type" value="Genomic_DNA"/>
</dbReference>
<evidence type="ECO:0000313" key="2">
    <source>
        <dbReference type="Proteomes" id="UP000050863"/>
    </source>
</evidence>
<organism evidence="1 2">
    <name type="scientific">Bradyrhizobium jicamae</name>
    <dbReference type="NCBI Taxonomy" id="280332"/>
    <lineage>
        <taxon>Bacteria</taxon>
        <taxon>Pseudomonadati</taxon>
        <taxon>Pseudomonadota</taxon>
        <taxon>Alphaproteobacteria</taxon>
        <taxon>Hyphomicrobiales</taxon>
        <taxon>Nitrobacteraceae</taxon>
        <taxon>Bradyrhizobium</taxon>
    </lineage>
</organism>
<dbReference type="PANTHER" id="PTHR36156">
    <property type="entry name" value="SLR2101 PROTEIN"/>
    <property type="match status" value="1"/>
</dbReference>
<dbReference type="RefSeq" id="WP_057834766.1">
    <property type="nucleotide sequence ID" value="NZ_LLXZ01000049.1"/>
</dbReference>